<dbReference type="RefSeq" id="WP_323984446.1">
    <property type="nucleotide sequence ID" value="NZ_JAYKBW010000067.1"/>
</dbReference>
<sequence length="86" mass="9405">NGRNDGKIQATIANYGTSYKWRVVTRGTSNIVKGSLTSTNTTPVLTVTGIAPGLYTLIITDTRQPKYADNQACEVTKDFEIVRNPQ</sequence>
<comment type="caution">
    <text evidence="1">The sequence shown here is derived from an EMBL/GenBank/DDBJ whole genome shotgun (WGS) entry which is preliminary data.</text>
</comment>
<protein>
    <submittedName>
        <fullName evidence="1">Uncharacterized protein</fullName>
    </submittedName>
</protein>
<accession>A0ABU5ZFF9</accession>
<evidence type="ECO:0000313" key="1">
    <source>
        <dbReference type="EMBL" id="MEB3076482.1"/>
    </source>
</evidence>
<reference evidence="1 2" key="1">
    <citation type="submission" date="2023-12" db="EMBL/GenBank/DDBJ databases">
        <title>Genomic sequences of Capnocytophaga and Parvimonas strains.</title>
        <authorList>
            <person name="Watt R.M."/>
            <person name="Wang M."/>
            <person name="Yang T."/>
            <person name="Tong W.M."/>
        </authorList>
    </citation>
    <scope>NUCLEOTIDE SEQUENCE [LARGE SCALE GENOMIC DNA]</scope>
    <source>
        <strain evidence="1 2">CCUG 13096</strain>
    </source>
</reference>
<keyword evidence="2" id="KW-1185">Reference proteome</keyword>
<feature type="non-terminal residue" evidence="1">
    <location>
        <position position="1"/>
    </location>
</feature>
<gene>
    <name evidence="1" type="ORF">VJJ08_14485</name>
</gene>
<evidence type="ECO:0000313" key="2">
    <source>
        <dbReference type="Proteomes" id="UP001311730"/>
    </source>
</evidence>
<name>A0ABU5ZFF9_9FLAO</name>
<organism evidence="1 2">
    <name type="scientific">Capnocytophaga gingivalis</name>
    <dbReference type="NCBI Taxonomy" id="1017"/>
    <lineage>
        <taxon>Bacteria</taxon>
        <taxon>Pseudomonadati</taxon>
        <taxon>Bacteroidota</taxon>
        <taxon>Flavobacteriia</taxon>
        <taxon>Flavobacteriales</taxon>
        <taxon>Flavobacteriaceae</taxon>
        <taxon>Capnocytophaga</taxon>
    </lineage>
</organism>
<proteinExistence type="predicted"/>
<feature type="non-terminal residue" evidence="1">
    <location>
        <position position="86"/>
    </location>
</feature>
<dbReference type="EMBL" id="JAYKBW010000067">
    <property type="protein sequence ID" value="MEB3076482.1"/>
    <property type="molecule type" value="Genomic_DNA"/>
</dbReference>
<dbReference type="Proteomes" id="UP001311730">
    <property type="component" value="Unassembled WGS sequence"/>
</dbReference>